<dbReference type="GO" id="GO:0005764">
    <property type="term" value="C:lysosome"/>
    <property type="evidence" value="ECO:0007669"/>
    <property type="project" value="UniProtKB-SubCell"/>
</dbReference>
<dbReference type="Proteomes" id="UP001153636">
    <property type="component" value="Chromosome 3"/>
</dbReference>
<dbReference type="AlphaFoldDB" id="A0A9P0GDA9"/>
<protein>
    <recommendedName>
        <fullName evidence="15">Lysosomal Pro-X carboxypeptidase</fullName>
        <ecNumber evidence="14">3.4.16.2</ecNumber>
    </recommendedName>
    <alternativeName>
        <fullName evidence="17">Proline carboxypeptidase</fullName>
    </alternativeName>
    <alternativeName>
        <fullName evidence="16">Prolylcarboxypeptidase</fullName>
    </alternativeName>
</protein>
<keyword evidence="6" id="KW-0732">Signal</keyword>
<dbReference type="PANTHER" id="PTHR11010:SF38">
    <property type="entry name" value="LYSOSOMAL PRO-X CARBOXYPEPTIDASE"/>
    <property type="match status" value="1"/>
</dbReference>
<keyword evidence="5" id="KW-0645">Protease</keyword>
<evidence type="ECO:0000256" key="8">
    <source>
        <dbReference type="ARBA" id="ARBA00023145"/>
    </source>
</evidence>
<keyword evidence="11" id="KW-0458">Lysosome</keyword>
<comment type="similarity">
    <text evidence="2">Belongs to the peptidase S28 family.</text>
</comment>
<dbReference type="FunFam" id="1.20.120.980:FF:000002">
    <property type="entry name" value="lysosomal Pro-X carboxypeptidase"/>
    <property type="match status" value="1"/>
</dbReference>
<evidence type="ECO:0000256" key="16">
    <source>
        <dbReference type="ARBA" id="ARBA00076475"/>
    </source>
</evidence>
<keyword evidence="7" id="KW-0378">Hydrolase</keyword>
<evidence type="ECO:0000256" key="7">
    <source>
        <dbReference type="ARBA" id="ARBA00022801"/>
    </source>
</evidence>
<comment type="function">
    <text evidence="13">Cleaves C-terminal amino acids linked to proline in peptides such as angiotensin II, III and des-Arg9-bradykinin. This cleavage occurs at acidic pH, but enzymatic activity is retained with some substrates at neutral pH.</text>
</comment>
<comment type="subcellular location">
    <subcellularLocation>
        <location evidence="1">Lysosome</location>
    </subcellularLocation>
</comment>
<evidence type="ECO:0000256" key="11">
    <source>
        <dbReference type="ARBA" id="ARBA00023228"/>
    </source>
</evidence>
<comment type="catalytic activity">
    <reaction evidence="12">
        <text>Cleavage of a -Pro-|-Xaa bond to release a C-terminal amino acid.</text>
        <dbReference type="EC" id="3.4.16.2"/>
    </reaction>
</comment>
<evidence type="ECO:0000313" key="19">
    <source>
        <dbReference type="Proteomes" id="UP001153636"/>
    </source>
</evidence>
<dbReference type="Gene3D" id="1.20.120.980">
    <property type="entry name" value="Serine carboxypeptidase S28, SKS domain"/>
    <property type="match status" value="1"/>
</dbReference>
<accession>A0A9P0GDA9</accession>
<dbReference type="Gene3D" id="3.40.50.1820">
    <property type="entry name" value="alpha/beta hydrolase"/>
    <property type="match status" value="1"/>
</dbReference>
<evidence type="ECO:0000256" key="13">
    <source>
        <dbReference type="ARBA" id="ARBA00059701"/>
    </source>
</evidence>
<dbReference type="GO" id="GO:0008239">
    <property type="term" value="F:dipeptidyl-peptidase activity"/>
    <property type="evidence" value="ECO:0007669"/>
    <property type="project" value="TreeGrafter"/>
</dbReference>
<keyword evidence="8" id="KW-0865">Zymogen</keyword>
<evidence type="ECO:0000256" key="17">
    <source>
        <dbReference type="ARBA" id="ARBA00076608"/>
    </source>
</evidence>
<evidence type="ECO:0000256" key="1">
    <source>
        <dbReference type="ARBA" id="ARBA00004371"/>
    </source>
</evidence>
<dbReference type="InterPro" id="IPR042269">
    <property type="entry name" value="Ser_carbopepase_S28_SKS"/>
</dbReference>
<evidence type="ECO:0000256" key="12">
    <source>
        <dbReference type="ARBA" id="ARBA00052013"/>
    </source>
</evidence>
<evidence type="ECO:0000256" key="15">
    <source>
        <dbReference type="ARBA" id="ARBA00073691"/>
    </source>
</evidence>
<gene>
    <name evidence="18" type="ORF">PSYICH_LOCUS9119</name>
</gene>
<keyword evidence="9" id="KW-1015">Disulfide bond</keyword>
<evidence type="ECO:0000313" key="18">
    <source>
        <dbReference type="EMBL" id="CAH1109173.1"/>
    </source>
</evidence>
<evidence type="ECO:0000256" key="14">
    <source>
        <dbReference type="ARBA" id="ARBA00066456"/>
    </source>
</evidence>
<dbReference type="PANTHER" id="PTHR11010">
    <property type="entry name" value="PROTEASE S28 PRO-X CARBOXYPEPTIDASE-RELATED"/>
    <property type="match status" value="1"/>
</dbReference>
<keyword evidence="4" id="KW-0121">Carboxypeptidase</keyword>
<evidence type="ECO:0000256" key="3">
    <source>
        <dbReference type="ARBA" id="ARBA00011738"/>
    </source>
</evidence>
<dbReference type="SUPFAM" id="SSF53474">
    <property type="entry name" value="alpha/beta-Hydrolases"/>
    <property type="match status" value="1"/>
</dbReference>
<evidence type="ECO:0000256" key="5">
    <source>
        <dbReference type="ARBA" id="ARBA00022670"/>
    </source>
</evidence>
<evidence type="ECO:0000256" key="4">
    <source>
        <dbReference type="ARBA" id="ARBA00022645"/>
    </source>
</evidence>
<dbReference type="Pfam" id="PF05577">
    <property type="entry name" value="Peptidase_S28"/>
    <property type="match status" value="1"/>
</dbReference>
<proteinExistence type="inferred from homology"/>
<dbReference type="GO" id="GO:0006508">
    <property type="term" value="P:proteolysis"/>
    <property type="evidence" value="ECO:0007669"/>
    <property type="project" value="UniProtKB-KW"/>
</dbReference>
<dbReference type="EC" id="3.4.16.2" evidence="14"/>
<dbReference type="InterPro" id="IPR029058">
    <property type="entry name" value="AB_hydrolase_fold"/>
</dbReference>
<evidence type="ECO:0000256" key="6">
    <source>
        <dbReference type="ARBA" id="ARBA00022729"/>
    </source>
</evidence>
<name>A0A9P0GDA9_9CUCU</name>
<evidence type="ECO:0000256" key="9">
    <source>
        <dbReference type="ARBA" id="ARBA00023157"/>
    </source>
</evidence>
<dbReference type="GO" id="GO:0004185">
    <property type="term" value="F:serine-type carboxypeptidase activity"/>
    <property type="evidence" value="ECO:0007669"/>
    <property type="project" value="UniProtKB-EC"/>
</dbReference>
<dbReference type="EMBL" id="OV651815">
    <property type="protein sequence ID" value="CAH1109173.1"/>
    <property type="molecule type" value="Genomic_DNA"/>
</dbReference>
<keyword evidence="19" id="KW-1185">Reference proteome</keyword>
<evidence type="ECO:0000256" key="10">
    <source>
        <dbReference type="ARBA" id="ARBA00023180"/>
    </source>
</evidence>
<keyword evidence="10" id="KW-0325">Glycoprotein</keyword>
<comment type="subunit">
    <text evidence="3">Homodimer.</text>
</comment>
<reference evidence="18" key="1">
    <citation type="submission" date="2022-01" db="EMBL/GenBank/DDBJ databases">
        <authorList>
            <person name="King R."/>
        </authorList>
    </citation>
    <scope>NUCLEOTIDE SEQUENCE</scope>
</reference>
<sequence>MSVKIKNNIFLKLLPVVIGIVIFLKEIENVHIPSLETKFIEVPVDHYSPFEPPKTFNLRYLVDKKYHVKGGPVFVYTGGERDITIAARNTGFLFEIAPTFNAMIVFIEHRYYGRSLPFGNASFSSTNNLRYLSSTQALADFAFVIVDLKKNFSNTSDSTEPFIAFGGYYAGMLSALLRMIYPDLINGAITSSAPMFYLPGSTSCEDYYKIVTQVFIKNGQQKCVKTIQLAWDVILNLSRTEKGRNFISSSLKLCKRLETMEDVYVLLEWLADVYSKLSMVNYPYSSEYYNPVPANPVLLFCNKLNTANFTDTKVFIQIFTAALEIYTNYTGKVACNDIYYKEHNVNELAWQYQTCTELIMPKCSTDYDMFLHKNWNYEQTSLDCYRKYKIKPRLNWALSTYGGRNLNYYSNVVFSSSMLDPASYSGVHLNKSNKSTETWITYRIAEAPHLMDFRASDRADNNYIVEAREFYISTLKKWLNQ</sequence>
<dbReference type="OrthoDB" id="2130629at2759"/>
<evidence type="ECO:0000256" key="2">
    <source>
        <dbReference type="ARBA" id="ARBA00011079"/>
    </source>
</evidence>
<dbReference type="InterPro" id="IPR008758">
    <property type="entry name" value="Peptidase_S28"/>
</dbReference>
<organism evidence="18 19">
    <name type="scientific">Psylliodes chrysocephalus</name>
    <dbReference type="NCBI Taxonomy" id="3402493"/>
    <lineage>
        <taxon>Eukaryota</taxon>
        <taxon>Metazoa</taxon>
        <taxon>Ecdysozoa</taxon>
        <taxon>Arthropoda</taxon>
        <taxon>Hexapoda</taxon>
        <taxon>Insecta</taxon>
        <taxon>Pterygota</taxon>
        <taxon>Neoptera</taxon>
        <taxon>Endopterygota</taxon>
        <taxon>Coleoptera</taxon>
        <taxon>Polyphaga</taxon>
        <taxon>Cucujiformia</taxon>
        <taxon>Chrysomeloidea</taxon>
        <taxon>Chrysomelidae</taxon>
        <taxon>Galerucinae</taxon>
        <taxon>Alticini</taxon>
        <taxon>Psylliodes</taxon>
    </lineage>
</organism>